<dbReference type="InterPro" id="IPR002104">
    <property type="entry name" value="Integrase_catalytic"/>
</dbReference>
<dbReference type="GO" id="GO:0015074">
    <property type="term" value="P:DNA integration"/>
    <property type="evidence" value="ECO:0007669"/>
    <property type="project" value="UniProtKB-KW"/>
</dbReference>
<dbReference type="PROSITE" id="PS51900">
    <property type="entry name" value="CB"/>
    <property type="match status" value="1"/>
</dbReference>
<dbReference type="GO" id="GO:0003677">
    <property type="term" value="F:DNA binding"/>
    <property type="evidence" value="ECO:0007669"/>
    <property type="project" value="UniProtKB-UniRule"/>
</dbReference>
<dbReference type="InterPro" id="IPR010998">
    <property type="entry name" value="Integrase_recombinase_N"/>
</dbReference>
<dbReference type="AlphaFoldDB" id="A0A848C0N0"/>
<name>A0A848C0N0_9FIRM</name>
<evidence type="ECO:0000256" key="5">
    <source>
        <dbReference type="PROSITE-ProRule" id="PRU01248"/>
    </source>
</evidence>
<keyword evidence="4" id="KW-0233">DNA recombination</keyword>
<dbReference type="InterPro" id="IPR044068">
    <property type="entry name" value="CB"/>
</dbReference>
<dbReference type="Pfam" id="PF00589">
    <property type="entry name" value="Phage_integrase"/>
    <property type="match status" value="1"/>
</dbReference>
<dbReference type="Gene3D" id="1.10.150.130">
    <property type="match status" value="1"/>
</dbReference>
<protein>
    <submittedName>
        <fullName evidence="8">Site-specific integrase</fullName>
    </submittedName>
</protein>
<dbReference type="CDD" id="cd01189">
    <property type="entry name" value="INT_ICEBs1_C_like"/>
    <property type="match status" value="1"/>
</dbReference>
<dbReference type="InterPro" id="IPR011010">
    <property type="entry name" value="DNA_brk_join_enz"/>
</dbReference>
<dbReference type="RefSeq" id="WP_170087839.1">
    <property type="nucleotide sequence ID" value="NZ_JABAFG010000015.1"/>
</dbReference>
<accession>A0A848C0N0</accession>
<dbReference type="Pfam" id="PF14659">
    <property type="entry name" value="Phage_int_SAM_3"/>
    <property type="match status" value="1"/>
</dbReference>
<dbReference type="PROSITE" id="PS51898">
    <property type="entry name" value="TYR_RECOMBINASE"/>
    <property type="match status" value="1"/>
</dbReference>
<evidence type="ECO:0000256" key="1">
    <source>
        <dbReference type="ARBA" id="ARBA00008857"/>
    </source>
</evidence>
<dbReference type="Proteomes" id="UP000591071">
    <property type="component" value="Unassembled WGS sequence"/>
</dbReference>
<evidence type="ECO:0000256" key="2">
    <source>
        <dbReference type="ARBA" id="ARBA00022908"/>
    </source>
</evidence>
<comment type="similarity">
    <text evidence="1">Belongs to the 'phage' integrase family.</text>
</comment>
<keyword evidence="2" id="KW-0229">DNA integration</keyword>
<dbReference type="PANTHER" id="PTHR30349:SF64">
    <property type="entry name" value="PROPHAGE INTEGRASE INTD-RELATED"/>
    <property type="match status" value="1"/>
</dbReference>
<comment type="caution">
    <text evidence="8">The sequence shown here is derived from an EMBL/GenBank/DDBJ whole genome shotgun (WGS) entry which is preliminary data.</text>
</comment>
<evidence type="ECO:0000313" key="8">
    <source>
        <dbReference type="EMBL" id="NME28869.1"/>
    </source>
</evidence>
<organism evidence="8 9">
    <name type="scientific">Megasphaera hexanoica</name>
    <dbReference type="NCBI Taxonomy" id="1675036"/>
    <lineage>
        <taxon>Bacteria</taxon>
        <taxon>Bacillati</taxon>
        <taxon>Bacillota</taxon>
        <taxon>Negativicutes</taxon>
        <taxon>Veillonellales</taxon>
        <taxon>Veillonellaceae</taxon>
        <taxon>Megasphaera</taxon>
    </lineage>
</organism>
<proteinExistence type="inferred from homology"/>
<sequence length="371" mass="43196">MFVRKIKNRWYYTINEVDQNGVRHQHEHFGGFTRSEACRAYRQAMAEQDRTGKYFEPSSMNFSDFLQEWLEKYARYYLKPNTIDLYNSVISNHINPNFGKWKLRSLTTAALQDWILELKDSYSKSTVKCIMSCLRSSLRWAVANREYLLTNPMDNVKLPPYRTAPKRPKVFTPEAIQAIFERFPAGHPIHMPCVLAYYTGMRLGECLALEWSNLNMTARTIRITGTCYDKKGVPKITATKTTSSTRTITFGSKLYAELKAQKLWQDKNRFQAGPFYREDSQHKFICTMSDGRQMTSNNVKYFGMWCKEHFPGTSFHSFRHTHATMLIENGLALDYVSKRLGHSSIYTTANVYDTITDQREKAAVEAMERIL</sequence>
<evidence type="ECO:0000256" key="3">
    <source>
        <dbReference type="ARBA" id="ARBA00023125"/>
    </source>
</evidence>
<dbReference type="InterPro" id="IPR004107">
    <property type="entry name" value="Integrase_SAM-like_N"/>
</dbReference>
<dbReference type="GO" id="GO:0006310">
    <property type="term" value="P:DNA recombination"/>
    <property type="evidence" value="ECO:0007669"/>
    <property type="project" value="UniProtKB-KW"/>
</dbReference>
<gene>
    <name evidence="8" type="ORF">HF872_09590</name>
</gene>
<dbReference type="EMBL" id="JABAFG010000015">
    <property type="protein sequence ID" value="NME28869.1"/>
    <property type="molecule type" value="Genomic_DNA"/>
</dbReference>
<evidence type="ECO:0000313" key="9">
    <source>
        <dbReference type="Proteomes" id="UP000591071"/>
    </source>
</evidence>
<evidence type="ECO:0000256" key="4">
    <source>
        <dbReference type="ARBA" id="ARBA00023172"/>
    </source>
</evidence>
<reference evidence="8 9" key="1">
    <citation type="submission" date="2020-04" db="EMBL/GenBank/DDBJ databases">
        <authorList>
            <person name="Hitch T.C.A."/>
            <person name="Wylensek D."/>
            <person name="Clavel T."/>
        </authorList>
    </citation>
    <scope>NUCLEOTIDE SEQUENCE [LARGE SCALE GENOMIC DNA]</scope>
    <source>
        <strain evidence="8 9">Oil-RF-744-FAT-WT-6-1</strain>
    </source>
</reference>
<evidence type="ECO:0000259" key="7">
    <source>
        <dbReference type="PROSITE" id="PS51900"/>
    </source>
</evidence>
<dbReference type="SUPFAM" id="SSF56349">
    <property type="entry name" value="DNA breaking-rejoining enzymes"/>
    <property type="match status" value="1"/>
</dbReference>
<dbReference type="InterPro" id="IPR013762">
    <property type="entry name" value="Integrase-like_cat_sf"/>
</dbReference>
<feature type="domain" description="Core-binding (CB)" evidence="7">
    <location>
        <begin position="60"/>
        <end position="142"/>
    </location>
</feature>
<dbReference type="InterPro" id="IPR050090">
    <property type="entry name" value="Tyrosine_recombinase_XerCD"/>
</dbReference>
<dbReference type="PANTHER" id="PTHR30349">
    <property type="entry name" value="PHAGE INTEGRASE-RELATED"/>
    <property type="match status" value="1"/>
</dbReference>
<feature type="domain" description="Tyr recombinase" evidence="6">
    <location>
        <begin position="166"/>
        <end position="365"/>
    </location>
</feature>
<evidence type="ECO:0000259" key="6">
    <source>
        <dbReference type="PROSITE" id="PS51898"/>
    </source>
</evidence>
<dbReference type="Gene3D" id="1.10.443.10">
    <property type="entry name" value="Intergrase catalytic core"/>
    <property type="match status" value="1"/>
</dbReference>
<keyword evidence="3 5" id="KW-0238">DNA-binding</keyword>